<protein>
    <recommendedName>
        <fullName evidence="2">Alcohol dehydrogenase-like C-terminal domain-containing protein</fullName>
    </recommendedName>
</protein>
<keyword evidence="4" id="KW-1185">Reference proteome</keyword>
<dbReference type="Gene3D" id="3.90.180.10">
    <property type="entry name" value="Medium-chain alcohol dehydrogenases, catalytic domain"/>
    <property type="match status" value="1"/>
</dbReference>
<evidence type="ECO:0000313" key="4">
    <source>
        <dbReference type="Proteomes" id="UP000295252"/>
    </source>
</evidence>
<dbReference type="OMA" id="NMNGRIS"/>
<name>A0A068UIU8_COFCA</name>
<dbReference type="EMBL" id="HG739114">
    <property type="protein sequence ID" value="CDP08134.1"/>
    <property type="molecule type" value="Genomic_DNA"/>
</dbReference>
<dbReference type="InterPro" id="IPR013149">
    <property type="entry name" value="ADH-like_C"/>
</dbReference>
<evidence type="ECO:0000259" key="2">
    <source>
        <dbReference type="Pfam" id="PF00107"/>
    </source>
</evidence>
<sequence>MLASYCPTVGHHTKLGERGRGPPMHINLEKEEATYGLPGITAYGGFFDVCHHKKGEKVFASAAAGAVGQLVGQFAKLTGCYVVGSAGSKDKVDLLKNKFGFDDAFNYKEEVDLDAALKKYFPEGIDIYFENVGGKMLDAVLQNMNMNGRISVRGMISQYTFEKPEGVHNLMWLFYKRTSFVPFAEFVLPQIQENRLIYVEDIAEGLGSGPAVLVGLFRGRNVGKQLVLAACE</sequence>
<dbReference type="InParanoid" id="A0A068UIU8"/>
<dbReference type="Proteomes" id="UP000295252">
    <property type="component" value="Chromosome V"/>
</dbReference>
<gene>
    <name evidence="3" type="ORF">GSCOC_T00026871001</name>
</gene>
<evidence type="ECO:0000313" key="3">
    <source>
        <dbReference type="EMBL" id="CDP08134.1"/>
    </source>
</evidence>
<dbReference type="InterPro" id="IPR036291">
    <property type="entry name" value="NAD(P)-bd_dom_sf"/>
</dbReference>
<dbReference type="SUPFAM" id="SSF51735">
    <property type="entry name" value="NAD(P)-binding Rossmann-fold domains"/>
    <property type="match status" value="1"/>
</dbReference>
<accession>A0A068UIU8</accession>
<dbReference type="PANTHER" id="PTHR43205:SF7">
    <property type="entry name" value="PROSTAGLANDIN REDUCTASE 1"/>
    <property type="match status" value="1"/>
</dbReference>
<dbReference type="AlphaFoldDB" id="A0A068UIU8"/>
<dbReference type="InterPro" id="IPR045010">
    <property type="entry name" value="MDR_fam"/>
</dbReference>
<dbReference type="Pfam" id="PF00107">
    <property type="entry name" value="ADH_zinc_N"/>
    <property type="match status" value="1"/>
</dbReference>
<dbReference type="GO" id="GO:0032440">
    <property type="term" value="F:2-alkenal reductase [NAD(P)H] activity"/>
    <property type="evidence" value="ECO:0007669"/>
    <property type="project" value="TreeGrafter"/>
</dbReference>
<dbReference type="OrthoDB" id="809632at2759"/>
<feature type="domain" description="Alcohol dehydrogenase-like C-terminal" evidence="2">
    <location>
        <begin position="66"/>
        <end position="160"/>
    </location>
</feature>
<keyword evidence="1" id="KW-0560">Oxidoreductase</keyword>
<proteinExistence type="predicted"/>
<organism evidence="3 4">
    <name type="scientific">Coffea canephora</name>
    <name type="common">Robusta coffee</name>
    <dbReference type="NCBI Taxonomy" id="49390"/>
    <lineage>
        <taxon>Eukaryota</taxon>
        <taxon>Viridiplantae</taxon>
        <taxon>Streptophyta</taxon>
        <taxon>Embryophyta</taxon>
        <taxon>Tracheophyta</taxon>
        <taxon>Spermatophyta</taxon>
        <taxon>Magnoliopsida</taxon>
        <taxon>eudicotyledons</taxon>
        <taxon>Gunneridae</taxon>
        <taxon>Pentapetalae</taxon>
        <taxon>asterids</taxon>
        <taxon>lamiids</taxon>
        <taxon>Gentianales</taxon>
        <taxon>Rubiaceae</taxon>
        <taxon>Ixoroideae</taxon>
        <taxon>Gardenieae complex</taxon>
        <taxon>Bertiereae - Coffeeae clade</taxon>
        <taxon>Coffeeae</taxon>
        <taxon>Coffea</taxon>
    </lineage>
</organism>
<dbReference type="Gramene" id="CDP08134">
    <property type="protein sequence ID" value="CDP08134"/>
    <property type="gene ID" value="GSCOC_T00026871001"/>
</dbReference>
<dbReference type="Gene3D" id="3.40.50.720">
    <property type="entry name" value="NAD(P)-binding Rossmann-like Domain"/>
    <property type="match status" value="1"/>
</dbReference>
<evidence type="ECO:0000256" key="1">
    <source>
        <dbReference type="ARBA" id="ARBA00023002"/>
    </source>
</evidence>
<dbReference type="PANTHER" id="PTHR43205">
    <property type="entry name" value="PROSTAGLANDIN REDUCTASE"/>
    <property type="match status" value="1"/>
</dbReference>
<dbReference type="PhylomeDB" id="A0A068UIU8"/>
<reference evidence="4" key="1">
    <citation type="journal article" date="2014" name="Science">
        <title>The coffee genome provides insight into the convergent evolution of caffeine biosynthesis.</title>
        <authorList>
            <person name="Denoeud F."/>
            <person name="Carretero-Paulet L."/>
            <person name="Dereeper A."/>
            <person name="Droc G."/>
            <person name="Guyot R."/>
            <person name="Pietrella M."/>
            <person name="Zheng C."/>
            <person name="Alberti A."/>
            <person name="Anthony F."/>
            <person name="Aprea G."/>
            <person name="Aury J.M."/>
            <person name="Bento P."/>
            <person name="Bernard M."/>
            <person name="Bocs S."/>
            <person name="Campa C."/>
            <person name="Cenci A."/>
            <person name="Combes M.C."/>
            <person name="Crouzillat D."/>
            <person name="Da Silva C."/>
            <person name="Daddiego L."/>
            <person name="De Bellis F."/>
            <person name="Dussert S."/>
            <person name="Garsmeur O."/>
            <person name="Gayraud T."/>
            <person name="Guignon V."/>
            <person name="Jahn K."/>
            <person name="Jamilloux V."/>
            <person name="Joet T."/>
            <person name="Labadie K."/>
            <person name="Lan T."/>
            <person name="Leclercq J."/>
            <person name="Lepelley M."/>
            <person name="Leroy T."/>
            <person name="Li L.T."/>
            <person name="Librado P."/>
            <person name="Lopez L."/>
            <person name="Munoz A."/>
            <person name="Noel B."/>
            <person name="Pallavicini A."/>
            <person name="Perrotta G."/>
            <person name="Poncet V."/>
            <person name="Pot D."/>
            <person name="Priyono X."/>
            <person name="Rigoreau M."/>
            <person name="Rouard M."/>
            <person name="Rozas J."/>
            <person name="Tranchant-Dubreuil C."/>
            <person name="VanBuren R."/>
            <person name="Zhang Q."/>
            <person name="Andrade A.C."/>
            <person name="Argout X."/>
            <person name="Bertrand B."/>
            <person name="de Kochko A."/>
            <person name="Graziosi G."/>
            <person name="Henry R.J."/>
            <person name="Jayarama X."/>
            <person name="Ming R."/>
            <person name="Nagai C."/>
            <person name="Rounsley S."/>
            <person name="Sankoff D."/>
            <person name="Giuliano G."/>
            <person name="Albert V.A."/>
            <person name="Wincker P."/>
            <person name="Lashermes P."/>
        </authorList>
    </citation>
    <scope>NUCLEOTIDE SEQUENCE [LARGE SCALE GENOMIC DNA]</scope>
    <source>
        <strain evidence="4">cv. DH200-94</strain>
    </source>
</reference>
<dbReference type="FunFam" id="3.40.50.720:FF:000121">
    <property type="entry name" value="Prostaglandin reductase 2"/>
    <property type="match status" value="1"/>
</dbReference>